<sequence>MLHRTYYGDPVSRSRSGTPAARPGKFPLPSLAGSPDHNCLHIKSLHKREPGPLSRRTRDAKIESGSGVKKLDRLSSSSQPLLSAEKAFVDLLMSSAILRTAAPRSQASPTRRPLSTA</sequence>
<proteinExistence type="predicted"/>
<evidence type="ECO:0000313" key="3">
    <source>
        <dbReference type="Proteomes" id="UP000562929"/>
    </source>
</evidence>
<organism evidence="2 3">
    <name type="scientific">Ophiocordyceps camponoti-floridani</name>
    <dbReference type="NCBI Taxonomy" id="2030778"/>
    <lineage>
        <taxon>Eukaryota</taxon>
        <taxon>Fungi</taxon>
        <taxon>Dikarya</taxon>
        <taxon>Ascomycota</taxon>
        <taxon>Pezizomycotina</taxon>
        <taxon>Sordariomycetes</taxon>
        <taxon>Hypocreomycetidae</taxon>
        <taxon>Hypocreales</taxon>
        <taxon>Ophiocordycipitaceae</taxon>
        <taxon>Ophiocordyceps</taxon>
    </lineage>
</organism>
<protein>
    <submittedName>
        <fullName evidence="2">Uncharacterized protein</fullName>
    </submittedName>
</protein>
<gene>
    <name evidence="2" type="ORF">GQ602_005737</name>
</gene>
<evidence type="ECO:0000256" key="1">
    <source>
        <dbReference type="SAM" id="MobiDB-lite"/>
    </source>
</evidence>
<keyword evidence="3" id="KW-1185">Reference proteome</keyword>
<dbReference type="EMBL" id="JAACLJ010000006">
    <property type="protein sequence ID" value="KAF4584364.1"/>
    <property type="molecule type" value="Genomic_DNA"/>
</dbReference>
<dbReference type="AlphaFoldDB" id="A0A8H4VC34"/>
<evidence type="ECO:0000313" key="2">
    <source>
        <dbReference type="EMBL" id="KAF4584364.1"/>
    </source>
</evidence>
<name>A0A8H4VC34_9HYPO</name>
<comment type="caution">
    <text evidence="2">The sequence shown here is derived from an EMBL/GenBank/DDBJ whole genome shotgun (WGS) entry which is preliminary data.</text>
</comment>
<accession>A0A8H4VC34</accession>
<reference evidence="2 3" key="1">
    <citation type="journal article" date="2020" name="G3 (Bethesda)">
        <title>Genetic Underpinnings of Host Manipulation by Ophiocordyceps as Revealed by Comparative Transcriptomics.</title>
        <authorList>
            <person name="Will I."/>
            <person name="Das B."/>
            <person name="Trinh T."/>
            <person name="Brachmann A."/>
            <person name="Ohm R.A."/>
            <person name="de Bekker C."/>
        </authorList>
    </citation>
    <scope>NUCLEOTIDE SEQUENCE [LARGE SCALE GENOMIC DNA]</scope>
    <source>
        <strain evidence="2 3">EC05</strain>
    </source>
</reference>
<dbReference type="Proteomes" id="UP000562929">
    <property type="component" value="Unassembled WGS sequence"/>
</dbReference>
<feature type="region of interest" description="Disordered" evidence="1">
    <location>
        <begin position="1"/>
        <end position="79"/>
    </location>
</feature>